<feature type="transmembrane region" description="Helical" evidence="1">
    <location>
        <begin position="32"/>
        <end position="52"/>
    </location>
</feature>
<protein>
    <recommendedName>
        <fullName evidence="2">DUF6534 domain-containing protein</fullName>
    </recommendedName>
</protein>
<dbReference type="InterPro" id="IPR045339">
    <property type="entry name" value="DUF6534"/>
</dbReference>
<dbReference type="AlphaFoldDB" id="A0AAW0FE58"/>
<comment type="caution">
    <text evidence="3">The sequence shown here is derived from an EMBL/GenBank/DDBJ whole genome shotgun (WGS) entry which is preliminary data.</text>
</comment>
<keyword evidence="1" id="KW-0812">Transmembrane</keyword>
<evidence type="ECO:0000256" key="1">
    <source>
        <dbReference type="SAM" id="Phobius"/>
    </source>
</evidence>
<dbReference type="EMBL" id="JASBNA010000118">
    <property type="protein sequence ID" value="KAK7676404.1"/>
    <property type="molecule type" value="Genomic_DNA"/>
</dbReference>
<feature type="transmembrane region" description="Helical" evidence="1">
    <location>
        <begin position="98"/>
        <end position="116"/>
    </location>
</feature>
<organism evidence="3 4">
    <name type="scientific">Cerrena zonata</name>
    <dbReference type="NCBI Taxonomy" id="2478898"/>
    <lineage>
        <taxon>Eukaryota</taxon>
        <taxon>Fungi</taxon>
        <taxon>Dikarya</taxon>
        <taxon>Basidiomycota</taxon>
        <taxon>Agaricomycotina</taxon>
        <taxon>Agaricomycetes</taxon>
        <taxon>Polyporales</taxon>
        <taxon>Cerrenaceae</taxon>
        <taxon>Cerrena</taxon>
    </lineage>
</organism>
<evidence type="ECO:0000259" key="2">
    <source>
        <dbReference type="Pfam" id="PF20152"/>
    </source>
</evidence>
<accession>A0AAW0FE58</accession>
<dbReference type="Pfam" id="PF20152">
    <property type="entry name" value="DUF6534"/>
    <property type="match status" value="1"/>
</dbReference>
<keyword evidence="4" id="KW-1185">Reference proteome</keyword>
<evidence type="ECO:0000313" key="3">
    <source>
        <dbReference type="EMBL" id="KAK7676404.1"/>
    </source>
</evidence>
<dbReference type="PANTHER" id="PTHR40465:SF1">
    <property type="entry name" value="DUF6534 DOMAIN-CONTAINING PROTEIN"/>
    <property type="match status" value="1"/>
</dbReference>
<reference evidence="3 4" key="1">
    <citation type="submission" date="2022-09" db="EMBL/GenBank/DDBJ databases">
        <authorList>
            <person name="Palmer J.M."/>
        </authorList>
    </citation>
    <scope>NUCLEOTIDE SEQUENCE [LARGE SCALE GENOMIC DNA]</scope>
    <source>
        <strain evidence="3 4">DSM 7382</strain>
    </source>
</reference>
<keyword evidence="1" id="KW-0472">Membrane</keyword>
<gene>
    <name evidence="3" type="ORF">QCA50_020622</name>
</gene>
<proteinExistence type="predicted"/>
<sequence length="198" mass="22228">MRLHFARWAHWLSIGVWEDLRASRVSYISVEVANGLAAAVDAIIALSLIYFLHRRRSGQDRTDGIVRWLMGYTINSGAAIMVVSLTIAITYAKVTESLLSIGLVIAISKIYVNSLLGSLNARRLFREINTNPTTPTSKSSHIELSALRNAVVQPRPIQICRDKTQITDVTGSRSLDIHINSFKDDNDYLSHRKHQFPK</sequence>
<dbReference type="PANTHER" id="PTHR40465">
    <property type="entry name" value="CHROMOSOME 1, WHOLE GENOME SHOTGUN SEQUENCE"/>
    <property type="match status" value="1"/>
</dbReference>
<evidence type="ECO:0000313" key="4">
    <source>
        <dbReference type="Proteomes" id="UP001385951"/>
    </source>
</evidence>
<keyword evidence="1" id="KW-1133">Transmembrane helix</keyword>
<feature type="transmembrane region" description="Helical" evidence="1">
    <location>
        <begin position="72"/>
        <end position="92"/>
    </location>
</feature>
<dbReference type="Proteomes" id="UP001385951">
    <property type="component" value="Unassembled WGS sequence"/>
</dbReference>
<name>A0AAW0FE58_9APHY</name>
<feature type="domain" description="DUF6534" evidence="2">
    <location>
        <begin position="37"/>
        <end position="123"/>
    </location>
</feature>